<gene>
    <name evidence="2" type="ORF">O3P69_009890</name>
</gene>
<feature type="region of interest" description="Disordered" evidence="1">
    <location>
        <begin position="45"/>
        <end position="90"/>
    </location>
</feature>
<feature type="compositionally biased region" description="Acidic residues" evidence="1">
    <location>
        <begin position="1"/>
        <end position="19"/>
    </location>
</feature>
<reference evidence="2 3" key="1">
    <citation type="submission" date="2023-03" db="EMBL/GenBank/DDBJ databases">
        <title>High-quality genome of Scylla paramamosain provides insights in environmental adaptation.</title>
        <authorList>
            <person name="Zhang L."/>
        </authorList>
    </citation>
    <scope>NUCLEOTIDE SEQUENCE [LARGE SCALE GENOMIC DNA]</scope>
    <source>
        <strain evidence="2">LZ_2023a</strain>
        <tissue evidence="2">Muscle</tissue>
    </source>
</reference>
<dbReference type="Proteomes" id="UP001487740">
    <property type="component" value="Unassembled WGS sequence"/>
</dbReference>
<evidence type="ECO:0000313" key="2">
    <source>
        <dbReference type="EMBL" id="KAK8376576.1"/>
    </source>
</evidence>
<sequence>MYKTEEEEEEEVKEEEKEDKEEKRRRAGAAHQPCLPRKACIFGQDTQHRVTQQGRAVDRVRESAGAELDLSGRRRSPGAEKGHWRSWRKK</sequence>
<accession>A0AAW0SNA3</accession>
<evidence type="ECO:0000313" key="3">
    <source>
        <dbReference type="Proteomes" id="UP001487740"/>
    </source>
</evidence>
<comment type="caution">
    <text evidence="2">The sequence shown here is derived from an EMBL/GenBank/DDBJ whole genome shotgun (WGS) entry which is preliminary data.</text>
</comment>
<feature type="region of interest" description="Disordered" evidence="1">
    <location>
        <begin position="1"/>
        <end position="33"/>
    </location>
</feature>
<evidence type="ECO:0000256" key="1">
    <source>
        <dbReference type="SAM" id="MobiDB-lite"/>
    </source>
</evidence>
<dbReference type="EMBL" id="JARAKH010000048">
    <property type="protein sequence ID" value="KAK8376576.1"/>
    <property type="molecule type" value="Genomic_DNA"/>
</dbReference>
<name>A0AAW0SNA3_SCYPA</name>
<protein>
    <submittedName>
        <fullName evidence="2">Uncharacterized protein</fullName>
    </submittedName>
</protein>
<organism evidence="2 3">
    <name type="scientific">Scylla paramamosain</name>
    <name type="common">Mud crab</name>
    <dbReference type="NCBI Taxonomy" id="85552"/>
    <lineage>
        <taxon>Eukaryota</taxon>
        <taxon>Metazoa</taxon>
        <taxon>Ecdysozoa</taxon>
        <taxon>Arthropoda</taxon>
        <taxon>Crustacea</taxon>
        <taxon>Multicrustacea</taxon>
        <taxon>Malacostraca</taxon>
        <taxon>Eumalacostraca</taxon>
        <taxon>Eucarida</taxon>
        <taxon>Decapoda</taxon>
        <taxon>Pleocyemata</taxon>
        <taxon>Brachyura</taxon>
        <taxon>Eubrachyura</taxon>
        <taxon>Portunoidea</taxon>
        <taxon>Portunidae</taxon>
        <taxon>Portuninae</taxon>
        <taxon>Scylla</taxon>
    </lineage>
</organism>
<proteinExistence type="predicted"/>
<keyword evidence="3" id="KW-1185">Reference proteome</keyword>
<dbReference type="AlphaFoldDB" id="A0AAW0SNA3"/>